<feature type="transmembrane region" description="Helical" evidence="1">
    <location>
        <begin position="123"/>
        <end position="145"/>
    </location>
</feature>
<keyword evidence="1" id="KW-0472">Membrane</keyword>
<feature type="transmembrane region" description="Helical" evidence="1">
    <location>
        <begin position="173"/>
        <end position="194"/>
    </location>
</feature>
<feature type="transmembrane region" description="Helical" evidence="1">
    <location>
        <begin position="296"/>
        <end position="314"/>
    </location>
</feature>
<keyword evidence="3" id="KW-1185">Reference proteome</keyword>
<organism evidence="2 3">
    <name type="scientific">Oharaeibacter diazotrophicus</name>
    <dbReference type="NCBI Taxonomy" id="1920512"/>
    <lineage>
        <taxon>Bacteria</taxon>
        <taxon>Pseudomonadati</taxon>
        <taxon>Pseudomonadota</taxon>
        <taxon>Alphaproteobacteria</taxon>
        <taxon>Hyphomicrobiales</taxon>
        <taxon>Pleomorphomonadaceae</taxon>
        <taxon>Oharaeibacter</taxon>
    </lineage>
</organism>
<feature type="transmembrane region" description="Helical" evidence="1">
    <location>
        <begin position="59"/>
        <end position="79"/>
    </location>
</feature>
<feature type="transmembrane region" description="Helical" evidence="1">
    <location>
        <begin position="201"/>
        <end position="218"/>
    </location>
</feature>
<dbReference type="InterPro" id="IPR018688">
    <property type="entry name" value="PpoB2-like"/>
</dbReference>
<dbReference type="EMBL" id="SNXY01000006">
    <property type="protein sequence ID" value="TDP86849.1"/>
    <property type="molecule type" value="Genomic_DNA"/>
</dbReference>
<dbReference type="Pfam" id="PF09948">
    <property type="entry name" value="PpoB2"/>
    <property type="match status" value="1"/>
</dbReference>
<comment type="caution">
    <text evidence="2">The sequence shown here is derived from an EMBL/GenBank/DDBJ whole genome shotgun (WGS) entry which is preliminary data.</text>
</comment>
<dbReference type="AlphaFoldDB" id="A0A4R6RJU6"/>
<dbReference type="OrthoDB" id="164118at2"/>
<keyword evidence="1" id="KW-1133">Transmembrane helix</keyword>
<evidence type="ECO:0000313" key="3">
    <source>
        <dbReference type="Proteomes" id="UP000294547"/>
    </source>
</evidence>
<protein>
    <submittedName>
        <fullName evidence="2">Putative metal-binding membrane protein</fullName>
    </submittedName>
</protein>
<reference evidence="2 3" key="1">
    <citation type="submission" date="2019-03" db="EMBL/GenBank/DDBJ databases">
        <title>Genomic Encyclopedia of Type Strains, Phase IV (KMG-IV): sequencing the most valuable type-strain genomes for metagenomic binning, comparative biology and taxonomic classification.</title>
        <authorList>
            <person name="Goeker M."/>
        </authorList>
    </citation>
    <scope>NUCLEOTIDE SEQUENCE [LARGE SCALE GENOMIC DNA]</scope>
    <source>
        <strain evidence="2 3">DSM 102969</strain>
    </source>
</reference>
<sequence length="315" mass="31523">MDRIAFRAPGADGAAMISMVRDDTADRPSNAPASAVAGDAPAAGRVAAALARGWRRATLGAVLVMAALGWGWLVLAVSLGGSAADMGPGMAVFAALFDRIAAFAPGLAAGGGGHGPLMPGMSAWGAVDVATVFAMWAAMVFAMMLPTAAPTFRVYAAAGGRAAAAVMAGYTSVWLALAVLATAAQAGLTAIGALAPHMAPAGVALSASVLVAAGIYQFTPLKFACLVRCRNPHAAFLDGEGAFRIGVEEGLACLGCCWAMMAVMFATGLMNLVAMAVLGVLMGLEKTTSGLFLTRFLGIVFLAGGFGLASGLFFG</sequence>
<evidence type="ECO:0000313" key="2">
    <source>
        <dbReference type="EMBL" id="TDP86849.1"/>
    </source>
</evidence>
<evidence type="ECO:0000256" key="1">
    <source>
        <dbReference type="SAM" id="Phobius"/>
    </source>
</evidence>
<keyword evidence="1" id="KW-0812">Transmembrane</keyword>
<gene>
    <name evidence="2" type="ORF">EDD54_0733</name>
</gene>
<proteinExistence type="predicted"/>
<feature type="transmembrane region" description="Helical" evidence="1">
    <location>
        <begin position="258"/>
        <end position="284"/>
    </location>
</feature>
<dbReference type="Proteomes" id="UP000294547">
    <property type="component" value="Unassembled WGS sequence"/>
</dbReference>
<accession>A0A4R6RJU6</accession>
<name>A0A4R6RJU6_9HYPH</name>